<dbReference type="InterPro" id="IPR021109">
    <property type="entry name" value="Peptidase_aspartic_dom_sf"/>
</dbReference>
<dbReference type="SUPFAM" id="SSF50630">
    <property type="entry name" value="Acid proteases"/>
    <property type="match status" value="1"/>
</dbReference>
<proteinExistence type="inferred from homology"/>
<dbReference type="GO" id="GO:0006508">
    <property type="term" value="P:proteolysis"/>
    <property type="evidence" value="ECO:0007669"/>
    <property type="project" value="UniProtKB-KW"/>
</dbReference>
<evidence type="ECO:0000259" key="5">
    <source>
        <dbReference type="PROSITE" id="PS51767"/>
    </source>
</evidence>
<accession>A0AAV3RPB3</accession>
<evidence type="ECO:0000313" key="6">
    <source>
        <dbReference type="EMBL" id="GAA0179916.1"/>
    </source>
</evidence>
<evidence type="ECO:0000256" key="1">
    <source>
        <dbReference type="ARBA" id="ARBA00004239"/>
    </source>
</evidence>
<comment type="similarity">
    <text evidence="2">Belongs to the peptidase A1 family.</text>
</comment>
<dbReference type="Pfam" id="PF14543">
    <property type="entry name" value="TAXi_N"/>
    <property type="match status" value="1"/>
</dbReference>
<keyword evidence="6" id="KW-0378">Hydrolase</keyword>
<comment type="subcellular location">
    <subcellularLocation>
        <location evidence="1">Secreted</location>
        <location evidence="1">Extracellular space</location>
    </subcellularLocation>
</comment>
<dbReference type="EMBL" id="BAABME010010568">
    <property type="protein sequence ID" value="GAA0179916.1"/>
    <property type="molecule type" value="Genomic_DNA"/>
</dbReference>
<dbReference type="FunFam" id="2.40.70.10:FF:000041">
    <property type="entry name" value="Basic 7S globulin"/>
    <property type="match status" value="1"/>
</dbReference>
<keyword evidence="6" id="KW-0645">Protease</keyword>
<dbReference type="PANTHER" id="PTHR47965:SF22">
    <property type="entry name" value="EUKARYOTIC ASPARTYL PROTEASE FAMILY PROTEIN"/>
    <property type="match status" value="1"/>
</dbReference>
<evidence type="ECO:0000256" key="2">
    <source>
        <dbReference type="ARBA" id="ARBA00007447"/>
    </source>
</evidence>
<dbReference type="Proteomes" id="UP001454036">
    <property type="component" value="Unassembled WGS sequence"/>
</dbReference>
<dbReference type="AlphaFoldDB" id="A0AAV3RPB3"/>
<evidence type="ECO:0000313" key="7">
    <source>
        <dbReference type="Proteomes" id="UP001454036"/>
    </source>
</evidence>
<name>A0AAV3RPB3_LITER</name>
<keyword evidence="7" id="KW-1185">Reference proteome</keyword>
<dbReference type="PANTHER" id="PTHR47965">
    <property type="entry name" value="ASPARTYL PROTEASE-RELATED"/>
    <property type="match status" value="1"/>
</dbReference>
<dbReference type="PROSITE" id="PS51767">
    <property type="entry name" value="PEPTIDASE_A1"/>
    <property type="match status" value="1"/>
</dbReference>
<sequence>MAKASFRRKNIVLSVTKDPSTLQHITYITQKNPLKPIKLLIDVGGLSSWVDCQNVYSSSTYKLVQCGTTECNLAKPIICDDGCTYPGLPKCTQNQCFRDLYNPPNETYVTFGKVAKDVVLIGRVSDGHRLGQVATIKNFIFTCVPNEDARGLTSGAKGFIGLGMSDIALQIQLSKALGFPQKFGICLSSSSKSKGVIIFGDGPYYNIDISKDLVYTPIVTNPHGIGSIKNVSHSSEYYIGVKSIKINGKALKINEDLLPIDNVGNGGTKITTSKPYTILESSIYRALSVEFLKQLHNVKNAAPVKPFSHCFDAKSIGRTRVGPEVPTIDLVLQDEAIYWRILGANSMVQVNEEVTCLGFVDGGRPYNAIEIGTHQIENNLVQFDLVKRIIGFSSSLLLRQTTCGNFNFTSHA</sequence>
<dbReference type="InterPro" id="IPR032799">
    <property type="entry name" value="TAXi_C"/>
</dbReference>
<evidence type="ECO:0000256" key="3">
    <source>
        <dbReference type="ARBA" id="ARBA00022525"/>
    </source>
</evidence>
<dbReference type="Gene3D" id="2.40.70.10">
    <property type="entry name" value="Acid Proteases"/>
    <property type="match status" value="2"/>
</dbReference>
<dbReference type="InterPro" id="IPR033121">
    <property type="entry name" value="PEPTIDASE_A1"/>
</dbReference>
<reference evidence="6 7" key="1">
    <citation type="submission" date="2024-01" db="EMBL/GenBank/DDBJ databases">
        <title>The complete chloroplast genome sequence of Lithospermum erythrorhizon: insights into the phylogenetic relationship among Boraginaceae species and the maternal lineages of purple gromwells.</title>
        <authorList>
            <person name="Okada T."/>
            <person name="Watanabe K."/>
        </authorList>
    </citation>
    <scope>NUCLEOTIDE SEQUENCE [LARGE SCALE GENOMIC DNA]</scope>
</reference>
<organism evidence="6 7">
    <name type="scientific">Lithospermum erythrorhizon</name>
    <name type="common">Purple gromwell</name>
    <name type="synonym">Lithospermum officinale var. erythrorhizon</name>
    <dbReference type="NCBI Taxonomy" id="34254"/>
    <lineage>
        <taxon>Eukaryota</taxon>
        <taxon>Viridiplantae</taxon>
        <taxon>Streptophyta</taxon>
        <taxon>Embryophyta</taxon>
        <taxon>Tracheophyta</taxon>
        <taxon>Spermatophyta</taxon>
        <taxon>Magnoliopsida</taxon>
        <taxon>eudicotyledons</taxon>
        <taxon>Gunneridae</taxon>
        <taxon>Pentapetalae</taxon>
        <taxon>asterids</taxon>
        <taxon>lamiids</taxon>
        <taxon>Boraginales</taxon>
        <taxon>Boraginaceae</taxon>
        <taxon>Boraginoideae</taxon>
        <taxon>Lithospermeae</taxon>
        <taxon>Lithospermum</taxon>
    </lineage>
</organism>
<dbReference type="Pfam" id="PF14541">
    <property type="entry name" value="TAXi_C"/>
    <property type="match status" value="1"/>
</dbReference>
<comment type="caution">
    <text evidence="6">The sequence shown here is derived from an EMBL/GenBank/DDBJ whole genome shotgun (WGS) entry which is preliminary data.</text>
</comment>
<feature type="domain" description="Peptidase A1" evidence="5">
    <location>
        <begin position="24"/>
        <end position="393"/>
    </location>
</feature>
<dbReference type="GO" id="GO:0004190">
    <property type="term" value="F:aspartic-type endopeptidase activity"/>
    <property type="evidence" value="ECO:0007669"/>
    <property type="project" value="InterPro"/>
</dbReference>
<evidence type="ECO:0000256" key="4">
    <source>
        <dbReference type="ARBA" id="ARBA00022729"/>
    </source>
</evidence>
<keyword evidence="3" id="KW-0964">Secreted</keyword>
<dbReference type="InterPro" id="IPR001461">
    <property type="entry name" value="Aspartic_peptidase_A1"/>
</dbReference>
<dbReference type="InterPro" id="IPR032861">
    <property type="entry name" value="TAXi_N"/>
</dbReference>
<dbReference type="GO" id="GO:0005576">
    <property type="term" value="C:extracellular region"/>
    <property type="evidence" value="ECO:0007669"/>
    <property type="project" value="UniProtKB-SubCell"/>
</dbReference>
<gene>
    <name evidence="6" type="ORF">LIER_30036</name>
</gene>
<keyword evidence="4" id="KW-0732">Signal</keyword>
<protein>
    <submittedName>
        <fullName evidence="6">Protease</fullName>
    </submittedName>
</protein>